<feature type="compositionally biased region" description="Polar residues" evidence="11">
    <location>
        <begin position="803"/>
        <end position="817"/>
    </location>
</feature>
<dbReference type="InterPro" id="IPR007860">
    <property type="entry name" value="DNA_mmatch_repair_MutS_con_dom"/>
</dbReference>
<evidence type="ECO:0000256" key="4">
    <source>
        <dbReference type="ARBA" id="ARBA00022840"/>
    </source>
</evidence>
<dbReference type="Gene3D" id="3.40.1170.10">
    <property type="entry name" value="DNA repair protein MutS, domain I"/>
    <property type="match status" value="1"/>
</dbReference>
<dbReference type="PROSITE" id="PS00486">
    <property type="entry name" value="DNA_MISMATCH_REPAIR_2"/>
    <property type="match status" value="1"/>
</dbReference>
<feature type="region of interest" description="Disordered" evidence="11">
    <location>
        <begin position="796"/>
        <end position="845"/>
    </location>
</feature>
<dbReference type="InterPro" id="IPR005748">
    <property type="entry name" value="DNA_mismatch_repair_MutS"/>
</dbReference>
<dbReference type="Gene3D" id="3.40.50.300">
    <property type="entry name" value="P-loop containing nucleotide triphosphate hydrolases"/>
    <property type="match status" value="1"/>
</dbReference>
<evidence type="ECO:0000256" key="9">
    <source>
        <dbReference type="RuleBase" id="RU003756"/>
    </source>
</evidence>
<dbReference type="InterPro" id="IPR007861">
    <property type="entry name" value="DNA_mismatch_repair_MutS_clamp"/>
</dbReference>
<evidence type="ECO:0000259" key="12">
    <source>
        <dbReference type="PROSITE" id="PS00486"/>
    </source>
</evidence>
<dbReference type="InterPro" id="IPR007696">
    <property type="entry name" value="DNA_mismatch_repair_MutS_core"/>
</dbReference>
<evidence type="ECO:0000313" key="13">
    <source>
        <dbReference type="EMBL" id="MFC6207419.1"/>
    </source>
</evidence>
<dbReference type="RefSeq" id="WP_125691384.1">
    <property type="nucleotide sequence ID" value="NZ_JBHSSK010000022.1"/>
</dbReference>
<proteinExistence type="inferred from homology"/>
<dbReference type="EMBL" id="JBHSSK010000022">
    <property type="protein sequence ID" value="MFC6207419.1"/>
    <property type="molecule type" value="Genomic_DNA"/>
</dbReference>
<dbReference type="SUPFAM" id="SSF48334">
    <property type="entry name" value="DNA repair protein MutS, domain III"/>
    <property type="match status" value="1"/>
</dbReference>
<keyword evidence="5 7" id="KW-0238">DNA-binding</keyword>
<comment type="similarity">
    <text evidence="1 7 9">Belongs to the DNA mismatch repair MutS family.</text>
</comment>
<dbReference type="Gene3D" id="1.10.1420.10">
    <property type="match status" value="2"/>
</dbReference>
<dbReference type="Pfam" id="PF05192">
    <property type="entry name" value="MutS_III"/>
    <property type="match status" value="1"/>
</dbReference>
<dbReference type="InterPro" id="IPR000432">
    <property type="entry name" value="DNA_mismatch_repair_MutS_C"/>
</dbReference>
<keyword evidence="3 7" id="KW-0227">DNA damage</keyword>
<keyword evidence="2 7" id="KW-0547">Nucleotide-binding</keyword>
<dbReference type="InterPro" id="IPR036678">
    <property type="entry name" value="MutS_con_dom_sf"/>
</dbReference>
<dbReference type="InterPro" id="IPR017261">
    <property type="entry name" value="DNA_mismatch_repair_MutS/MSH"/>
</dbReference>
<dbReference type="Pfam" id="PF05190">
    <property type="entry name" value="MutS_IV"/>
    <property type="match status" value="1"/>
</dbReference>
<dbReference type="Proteomes" id="UP001596254">
    <property type="component" value="Unassembled WGS sequence"/>
</dbReference>
<evidence type="ECO:0000256" key="6">
    <source>
        <dbReference type="ARBA" id="ARBA00023204"/>
    </source>
</evidence>
<dbReference type="HAMAP" id="MF_00096">
    <property type="entry name" value="MutS"/>
    <property type="match status" value="1"/>
</dbReference>
<dbReference type="SUPFAM" id="SSF55271">
    <property type="entry name" value="DNA repair protein MutS, domain I"/>
    <property type="match status" value="1"/>
</dbReference>
<evidence type="ECO:0000256" key="8">
    <source>
        <dbReference type="NCBIfam" id="TIGR01070"/>
    </source>
</evidence>
<keyword evidence="10" id="KW-0175">Coiled coil</keyword>
<accession>A0ABW1SSD5</accession>
<dbReference type="InterPro" id="IPR016151">
    <property type="entry name" value="DNA_mismatch_repair_MutS_N"/>
</dbReference>
<feature type="coiled-coil region" evidence="10">
    <location>
        <begin position="498"/>
        <end position="540"/>
    </location>
</feature>
<name>A0ABW1SSD5_9LACO</name>
<keyword evidence="6 7" id="KW-0234">DNA repair</keyword>
<feature type="binding site" evidence="7">
    <location>
        <begin position="607"/>
        <end position="614"/>
    </location>
    <ligand>
        <name>ATP</name>
        <dbReference type="ChEBI" id="CHEBI:30616"/>
    </ligand>
</feature>
<comment type="caution">
    <text evidence="13">The sequence shown here is derived from an EMBL/GenBank/DDBJ whole genome shotgun (WGS) entry which is preliminary data.</text>
</comment>
<keyword evidence="4 7" id="KW-0067">ATP-binding</keyword>
<feature type="domain" description="DNA mismatch repair proteins mutS family" evidence="12">
    <location>
        <begin position="681"/>
        <end position="697"/>
    </location>
</feature>
<dbReference type="SMART" id="SM00533">
    <property type="entry name" value="MUTSd"/>
    <property type="match status" value="1"/>
</dbReference>
<evidence type="ECO:0000256" key="3">
    <source>
        <dbReference type="ARBA" id="ARBA00022763"/>
    </source>
</evidence>
<protein>
    <recommendedName>
        <fullName evidence="7 8">DNA mismatch repair protein MutS</fullName>
    </recommendedName>
</protein>
<dbReference type="Pfam" id="PF05188">
    <property type="entry name" value="MutS_II"/>
    <property type="match status" value="1"/>
</dbReference>
<evidence type="ECO:0000256" key="11">
    <source>
        <dbReference type="SAM" id="MobiDB-lite"/>
    </source>
</evidence>
<dbReference type="PIRSF" id="PIRSF037677">
    <property type="entry name" value="DNA_mis_repair_Msh6"/>
    <property type="match status" value="1"/>
</dbReference>
<dbReference type="Pfam" id="PF00488">
    <property type="entry name" value="MutS_V"/>
    <property type="match status" value="1"/>
</dbReference>
<dbReference type="SUPFAM" id="SSF53150">
    <property type="entry name" value="DNA repair protein MutS, domain II"/>
    <property type="match status" value="1"/>
</dbReference>
<organism evidence="13 14">
    <name type="scientific">Levilactobacillus tongjiangensis</name>
    <dbReference type="NCBI Taxonomy" id="2486023"/>
    <lineage>
        <taxon>Bacteria</taxon>
        <taxon>Bacillati</taxon>
        <taxon>Bacillota</taxon>
        <taxon>Bacilli</taxon>
        <taxon>Lactobacillales</taxon>
        <taxon>Lactobacillaceae</taxon>
        <taxon>Levilactobacillus</taxon>
    </lineage>
</organism>
<dbReference type="NCBIfam" id="NF003810">
    <property type="entry name" value="PRK05399.1"/>
    <property type="match status" value="1"/>
</dbReference>
<dbReference type="PANTHER" id="PTHR11361:SF34">
    <property type="entry name" value="DNA MISMATCH REPAIR PROTEIN MSH1, MITOCHONDRIAL"/>
    <property type="match status" value="1"/>
</dbReference>
<dbReference type="InterPro" id="IPR007695">
    <property type="entry name" value="DNA_mismatch_repair_MutS-lik_N"/>
</dbReference>
<dbReference type="InterPro" id="IPR036187">
    <property type="entry name" value="DNA_mismatch_repair_MutS_sf"/>
</dbReference>
<dbReference type="NCBIfam" id="TIGR01070">
    <property type="entry name" value="mutS1"/>
    <property type="match status" value="1"/>
</dbReference>
<keyword evidence="14" id="KW-1185">Reference proteome</keyword>
<dbReference type="Pfam" id="PF01624">
    <property type="entry name" value="MutS_I"/>
    <property type="match status" value="1"/>
</dbReference>
<sequence>MTKANTTPMMVQYQKIKDQYPDAFLFYRLGDFYEMFNEDAVKGSQLLELTLTTRSHSAKNPIPMCGVPHKAVQSYIDILVDQGYKVAICEQMEDPKLAKGMVKREVIQLVTPGTQTDTGAAGAKRNNYLTALIMPAKDNFGLAYTDLSTGELKAAELSSVDAVVNELMSLQTKEVVVDDTVTTELRDRLKQLGILISTQTDVQTSSELSYVEQDLTTDRLRGVVGVLVTYVTVTQKRSLAHLQRAVAYQPTAFLKMDHSSQTNLEITQNLRTKKKSGTLLWLLDETKTAMGGRLLKQWLDRPLINRQQIEDRQAKVGALLDHYFERNNLQGELVKVYDLERLAGRVAFGSVNGRDLIQLQTSLEQVPQIQHTIAELGETIFDPMLNNLDPVADVADTIRETIVPEPPLSVADGGVIRDGFNEQLDEYRDAMRNGKTWLAEMETHEREVTGINNLKIGYNHVFGYYIEVTKVNLDKLPADRYERKQTLANAERFSTPELKEKEQLILEAQEKSKSLEYQLFVDLREEVKKAITRLQKLAATIASLDVLQSFAVVSEDYHFVKPTLVAGHTLKITQGRHPVVEKVLGRQSYVPNDVTMDQNTNILLITGPNMSGKSTYMRQLALTVIMAQMGCFVPAEAAEMPIFDQIFTRIGAADDLISGQSTFMVEMQEANHALSQATANSLILFDEIGRGTATYDGMALAQAIIEFVHNRVHAKTLFSTHYHELTALDQSLKQLRNVHVGAVERDGDLVFLHQMQPGPADKSYGIHVAKLAGMPDNLLQRAEVILQHLEEEAAEQPAVAVESTSTPVATPESQATVSVEPAQDTAQTSASSTPAQPESAAPDQDQQLSLFSDAPELSPAQSKVLGQLSELNLMGMTPMAVMNQVYQWQQKLGKK</sequence>
<gene>
    <name evidence="7 13" type="primary">mutS</name>
    <name evidence="13" type="ORF">ACFP1G_07990</name>
</gene>
<evidence type="ECO:0000256" key="2">
    <source>
        <dbReference type="ARBA" id="ARBA00022741"/>
    </source>
</evidence>
<dbReference type="InterPro" id="IPR027417">
    <property type="entry name" value="P-loop_NTPase"/>
</dbReference>
<evidence type="ECO:0000256" key="5">
    <source>
        <dbReference type="ARBA" id="ARBA00023125"/>
    </source>
</evidence>
<reference evidence="14" key="1">
    <citation type="journal article" date="2019" name="Int. J. Syst. Evol. Microbiol.">
        <title>The Global Catalogue of Microorganisms (GCM) 10K type strain sequencing project: providing services to taxonomists for standard genome sequencing and annotation.</title>
        <authorList>
            <consortium name="The Broad Institute Genomics Platform"/>
            <consortium name="The Broad Institute Genome Sequencing Center for Infectious Disease"/>
            <person name="Wu L."/>
            <person name="Ma J."/>
        </authorList>
    </citation>
    <scope>NUCLEOTIDE SEQUENCE [LARGE SCALE GENOMIC DNA]</scope>
    <source>
        <strain evidence="14">CCM 8905</strain>
    </source>
</reference>
<evidence type="ECO:0000256" key="7">
    <source>
        <dbReference type="HAMAP-Rule" id="MF_00096"/>
    </source>
</evidence>
<evidence type="ECO:0000256" key="10">
    <source>
        <dbReference type="SAM" id="Coils"/>
    </source>
</evidence>
<evidence type="ECO:0000313" key="14">
    <source>
        <dbReference type="Proteomes" id="UP001596254"/>
    </source>
</evidence>
<comment type="function">
    <text evidence="7">This protein is involved in the repair of mismatches in DNA. It is possible that it carries out the mismatch recognition step. This protein has a weak ATPase activity.</text>
</comment>
<dbReference type="PANTHER" id="PTHR11361">
    <property type="entry name" value="DNA MISMATCH REPAIR PROTEIN MUTS FAMILY MEMBER"/>
    <property type="match status" value="1"/>
</dbReference>
<dbReference type="CDD" id="cd03284">
    <property type="entry name" value="ABC_MutS1"/>
    <property type="match status" value="1"/>
</dbReference>
<dbReference type="Gene3D" id="3.30.420.110">
    <property type="entry name" value="MutS, connector domain"/>
    <property type="match status" value="1"/>
</dbReference>
<evidence type="ECO:0000256" key="1">
    <source>
        <dbReference type="ARBA" id="ARBA00006271"/>
    </source>
</evidence>
<dbReference type="InterPro" id="IPR045076">
    <property type="entry name" value="MutS"/>
</dbReference>
<dbReference type="SMART" id="SM00534">
    <property type="entry name" value="MUTSac"/>
    <property type="match status" value="1"/>
</dbReference>
<dbReference type="SUPFAM" id="SSF52540">
    <property type="entry name" value="P-loop containing nucleoside triphosphate hydrolases"/>
    <property type="match status" value="1"/>
</dbReference>
<feature type="compositionally biased region" description="Polar residues" evidence="11">
    <location>
        <begin position="824"/>
        <end position="836"/>
    </location>
</feature>